<evidence type="ECO:0000256" key="3">
    <source>
        <dbReference type="ARBA" id="ARBA00022449"/>
    </source>
</evidence>
<dbReference type="Proteomes" id="UP000028868">
    <property type="component" value="Unassembled WGS sequence"/>
</dbReference>
<dbReference type="GO" id="GO:0015385">
    <property type="term" value="F:sodium:proton antiporter activity"/>
    <property type="evidence" value="ECO:0007669"/>
    <property type="project" value="TreeGrafter"/>
</dbReference>
<comment type="similarity">
    <text evidence="2">Belongs to the CPA3 antiporters (TC 2.A.63) subunit G family.</text>
</comment>
<evidence type="ECO:0000313" key="6">
    <source>
        <dbReference type="Proteomes" id="UP000028868"/>
    </source>
</evidence>
<organism evidence="5 6">
    <name type="scientific">Halobacillus karajensis</name>
    <dbReference type="NCBI Taxonomy" id="195088"/>
    <lineage>
        <taxon>Bacteria</taxon>
        <taxon>Bacillati</taxon>
        <taxon>Bacillota</taxon>
        <taxon>Bacilli</taxon>
        <taxon>Bacillales</taxon>
        <taxon>Bacillaceae</taxon>
        <taxon>Halobacillus</taxon>
    </lineage>
</organism>
<protein>
    <submittedName>
        <fullName evidence="5">Multiple resistance and pH homeostasis protein G</fullName>
    </submittedName>
</protein>
<dbReference type="EMBL" id="CCDI010000003">
    <property type="protein sequence ID" value="CDQ24429.1"/>
    <property type="molecule type" value="Genomic_DNA"/>
</dbReference>
<evidence type="ECO:0000256" key="1">
    <source>
        <dbReference type="ARBA" id="ARBA00004141"/>
    </source>
</evidence>
<keyword evidence="4" id="KW-0812">Transmembrane</keyword>
<gene>
    <name evidence="5" type="primary">mrpG</name>
    <name evidence="5" type="ORF">BN983_02709</name>
</gene>
<keyword evidence="4" id="KW-0472">Membrane</keyword>
<feature type="transmembrane region" description="Helical" evidence="4">
    <location>
        <begin position="45"/>
        <end position="65"/>
    </location>
</feature>
<dbReference type="OrthoDB" id="9806575at2"/>
<dbReference type="NCBIfam" id="TIGR01300">
    <property type="entry name" value="CPA3_mnhG_phaG"/>
    <property type="match status" value="1"/>
</dbReference>
<dbReference type="NCBIfam" id="NF009314">
    <property type="entry name" value="PRK12674.1-2"/>
    <property type="match status" value="1"/>
</dbReference>
<reference evidence="5 6" key="2">
    <citation type="submission" date="2014-05" db="EMBL/GenBank/DDBJ databases">
        <title>Draft genome sequence of Halobacillus karajensis HK-03.</title>
        <authorList>
            <person name="Khelaifia S."/>
            <person name="Croce O."/>
            <person name="Lagier J.C."/>
            <person name="Raoult D."/>
        </authorList>
    </citation>
    <scope>NUCLEOTIDE SEQUENCE [LARGE SCALE GENOMIC DNA]</scope>
    <source>
        <strain evidence="5 6">HD-03</strain>
    </source>
</reference>
<dbReference type="AlphaFoldDB" id="A0A024P5T3"/>
<keyword evidence="3" id="KW-0813">Transport</keyword>
<evidence type="ECO:0000256" key="4">
    <source>
        <dbReference type="SAM" id="Phobius"/>
    </source>
</evidence>
<dbReference type="RefSeq" id="WP_035509247.1">
    <property type="nucleotide sequence ID" value="NZ_CCDH010000001.1"/>
</dbReference>
<dbReference type="PANTHER" id="PTHR34703">
    <property type="entry name" value="ANTIPORTER SUBUNIT MNHG2-RELATED"/>
    <property type="match status" value="1"/>
</dbReference>
<dbReference type="InterPro" id="IPR005133">
    <property type="entry name" value="PhaG_MnhG_YufB"/>
</dbReference>
<accession>A0A024P5T3</accession>
<evidence type="ECO:0000256" key="2">
    <source>
        <dbReference type="ARBA" id="ARBA00008404"/>
    </source>
</evidence>
<proteinExistence type="inferred from homology"/>
<comment type="caution">
    <text evidence="5">The sequence shown here is derived from an EMBL/GenBank/DDBJ whole genome shotgun (WGS) entry which is preliminary data.</text>
</comment>
<name>A0A024P5T3_9BACI</name>
<evidence type="ECO:0000313" key="5">
    <source>
        <dbReference type="EMBL" id="CDQ24429.1"/>
    </source>
</evidence>
<dbReference type="Pfam" id="PF03334">
    <property type="entry name" value="PhaG_MnhG_YufB"/>
    <property type="match status" value="1"/>
</dbReference>
<comment type="subcellular location">
    <subcellularLocation>
        <location evidence="1">Membrane</location>
        <topology evidence="1">Multi-pass membrane protein</topology>
    </subcellularLocation>
</comment>
<keyword evidence="3" id="KW-0050">Antiport</keyword>
<reference evidence="6" key="1">
    <citation type="submission" date="2014-03" db="EMBL/GenBank/DDBJ databases">
        <authorList>
            <person name="Urmite Genomes U."/>
        </authorList>
    </citation>
    <scope>NUCLEOTIDE SEQUENCE [LARGE SCALE GENOMIC DNA]</scope>
    <source>
        <strain evidence="6">HD-03</strain>
    </source>
</reference>
<sequence>MSGTWINLIFDITICLSLLIGAFFLISGSIGILRFPDVYTRLHAATKSSTLGVAGIMIGAFLFHYVEHDIVSGKLLLGILFVLLTAPVSGHMISRAAYRAGVPLWEKSIKDEYAEVLKKEQKRQAPHS</sequence>
<feature type="transmembrane region" description="Helical" evidence="4">
    <location>
        <begin position="6"/>
        <end position="33"/>
    </location>
</feature>
<feature type="transmembrane region" description="Helical" evidence="4">
    <location>
        <begin position="71"/>
        <end position="89"/>
    </location>
</feature>
<keyword evidence="6" id="KW-1185">Reference proteome</keyword>
<dbReference type="GO" id="GO:0016020">
    <property type="term" value="C:membrane"/>
    <property type="evidence" value="ECO:0007669"/>
    <property type="project" value="UniProtKB-SubCell"/>
</dbReference>
<dbReference type="PANTHER" id="PTHR34703:SF1">
    <property type="entry name" value="ANTIPORTER SUBUNIT MNHG2-RELATED"/>
    <property type="match status" value="1"/>
</dbReference>
<keyword evidence="4" id="KW-1133">Transmembrane helix</keyword>